<dbReference type="STRING" id="231916.A0A409WXS6"/>
<feature type="region of interest" description="Disordered" evidence="1">
    <location>
        <begin position="1"/>
        <end position="45"/>
    </location>
</feature>
<evidence type="ECO:0000256" key="1">
    <source>
        <dbReference type="SAM" id="MobiDB-lite"/>
    </source>
</evidence>
<comment type="caution">
    <text evidence="3">The sequence shown here is derived from an EMBL/GenBank/DDBJ whole genome shotgun (WGS) entry which is preliminary data.</text>
</comment>
<evidence type="ECO:0000313" key="3">
    <source>
        <dbReference type="EMBL" id="PPQ83324.1"/>
    </source>
</evidence>
<feature type="compositionally biased region" description="Polar residues" evidence="1">
    <location>
        <begin position="12"/>
        <end position="31"/>
    </location>
</feature>
<organism evidence="3 4">
    <name type="scientific">Gymnopilus dilepis</name>
    <dbReference type="NCBI Taxonomy" id="231916"/>
    <lineage>
        <taxon>Eukaryota</taxon>
        <taxon>Fungi</taxon>
        <taxon>Dikarya</taxon>
        <taxon>Basidiomycota</taxon>
        <taxon>Agaricomycotina</taxon>
        <taxon>Agaricomycetes</taxon>
        <taxon>Agaricomycetidae</taxon>
        <taxon>Agaricales</taxon>
        <taxon>Agaricineae</taxon>
        <taxon>Hymenogastraceae</taxon>
        <taxon>Gymnopilus</taxon>
    </lineage>
</organism>
<gene>
    <name evidence="3" type="ORF">CVT26_015164</name>
</gene>
<dbReference type="EMBL" id="NHYE01004632">
    <property type="protein sequence ID" value="PPQ83324.1"/>
    <property type="molecule type" value="Genomic_DNA"/>
</dbReference>
<sequence>MADIANTDDDFTITSRSANVTAKSQPPSGRKSTVRIESDKEGDTPAEVAWPAHTQLNIAGKLRAQNVFIRKVCRDAINIVERTLVTEHAWPELHKAALYRRQVLAAAARELLGKDKRYKDLLARINKDDDFTKVIGKWVVDRLSHYRGTIREAAAAHIALFQLGVGDGCKARVKALQDNDIYVYPGEWGTTEKGEPIWLTKRSQSEVYVYLNPALIDLLRDAFFASPTAFGYKFKEYYVSSHPTQPEPELTIPLVALGATALFAAIWEWRDGKRPTKSSKTKTEVAILKSGERFNGDLFKNVYERHVNALTNLKQKAANTFHSVMARLYTEVTTGNTPADFGTNIQGNALAILDLAGLT</sequence>
<dbReference type="Proteomes" id="UP000284706">
    <property type="component" value="Unassembled WGS sequence"/>
</dbReference>
<name>A0A409WXS6_9AGAR</name>
<feature type="compositionally biased region" description="Acidic residues" evidence="1">
    <location>
        <begin position="1"/>
        <end position="11"/>
    </location>
</feature>
<dbReference type="Pfam" id="PF20149">
    <property type="entry name" value="DUF6532"/>
    <property type="match status" value="1"/>
</dbReference>
<evidence type="ECO:0000259" key="2">
    <source>
        <dbReference type="Pfam" id="PF20149"/>
    </source>
</evidence>
<accession>A0A409WXS6</accession>
<proteinExistence type="predicted"/>
<reference evidence="3 4" key="1">
    <citation type="journal article" date="2018" name="Evol. Lett.">
        <title>Horizontal gene cluster transfer increased hallucinogenic mushroom diversity.</title>
        <authorList>
            <person name="Reynolds H.T."/>
            <person name="Vijayakumar V."/>
            <person name="Gluck-Thaler E."/>
            <person name="Korotkin H.B."/>
            <person name="Matheny P.B."/>
            <person name="Slot J.C."/>
        </authorList>
    </citation>
    <scope>NUCLEOTIDE SEQUENCE [LARGE SCALE GENOMIC DNA]</scope>
    <source>
        <strain evidence="3 4">SRW20</strain>
    </source>
</reference>
<dbReference type="AlphaFoldDB" id="A0A409WXS6"/>
<feature type="domain" description="DUF6532" evidence="2">
    <location>
        <begin position="76"/>
        <end position="312"/>
    </location>
</feature>
<dbReference type="InParanoid" id="A0A409WXS6"/>
<dbReference type="OrthoDB" id="3225557at2759"/>
<evidence type="ECO:0000313" key="4">
    <source>
        <dbReference type="Proteomes" id="UP000284706"/>
    </source>
</evidence>
<dbReference type="InterPro" id="IPR045341">
    <property type="entry name" value="DUF6532"/>
</dbReference>
<keyword evidence="4" id="KW-1185">Reference proteome</keyword>
<feature type="compositionally biased region" description="Basic and acidic residues" evidence="1">
    <location>
        <begin position="34"/>
        <end position="43"/>
    </location>
</feature>
<protein>
    <recommendedName>
        <fullName evidence="2">DUF6532 domain-containing protein</fullName>
    </recommendedName>
</protein>